<proteinExistence type="predicted"/>
<name>A0A382RXZ6_9ZZZZ</name>
<evidence type="ECO:0000313" key="1">
    <source>
        <dbReference type="EMBL" id="SVD01521.1"/>
    </source>
</evidence>
<dbReference type="AlphaFoldDB" id="A0A382RXZ6"/>
<protein>
    <submittedName>
        <fullName evidence="1">Uncharacterized protein</fullName>
    </submittedName>
</protein>
<dbReference type="EMBL" id="UINC01124401">
    <property type="protein sequence ID" value="SVD01521.1"/>
    <property type="molecule type" value="Genomic_DNA"/>
</dbReference>
<gene>
    <name evidence="1" type="ORF">METZ01_LOCUS354375</name>
</gene>
<reference evidence="1" key="1">
    <citation type="submission" date="2018-05" db="EMBL/GenBank/DDBJ databases">
        <authorList>
            <person name="Lanie J.A."/>
            <person name="Ng W.-L."/>
            <person name="Kazmierczak K.M."/>
            <person name="Andrzejewski T.M."/>
            <person name="Davidsen T.M."/>
            <person name="Wayne K.J."/>
            <person name="Tettelin H."/>
            <person name="Glass J.I."/>
            <person name="Rusch D."/>
            <person name="Podicherti R."/>
            <person name="Tsui H.-C.T."/>
            <person name="Winkler M.E."/>
        </authorList>
    </citation>
    <scope>NUCLEOTIDE SEQUENCE</scope>
</reference>
<organism evidence="1">
    <name type="scientific">marine metagenome</name>
    <dbReference type="NCBI Taxonomy" id="408172"/>
    <lineage>
        <taxon>unclassified sequences</taxon>
        <taxon>metagenomes</taxon>
        <taxon>ecological metagenomes</taxon>
    </lineage>
</organism>
<accession>A0A382RXZ6</accession>
<sequence>MRRFELDFVGGCGLYCVRILKPYGVTLFALGTASWKGLTTV</sequence>